<sequence length="340" mass="37458">MIRPVVLHTDPIRFAAKDWEIFENEVDVEVVHLDKSYSREQFIEDLHGKYSNCVAIARGYLAIRSVGRFDEELVLHFPPSLKYIAHQGAGYDQNDVAPMTAKGIQLAHCPGVVNNSTADTNIFLMLLAMRNFGAGSAALKKGYWPTKGNSAGVLAGINPANKVLGIVGMGGIGLAVRDRARVFGFEKIVYYNRSRVSADKEQDSEYCESLEKLVEVADVISLNIPLNSSTRHIISDQLFQRMKDGVVIVNTARGEVIDETALIKHLKSGKVGAAGLDVFENEPRINMELLEFENVVATPHMGTNTEQTVHAMEAQVIRNIRAGIETGHVENLVPEQTGKF</sequence>
<dbReference type="GO" id="GO:0005829">
    <property type="term" value="C:cytosol"/>
    <property type="evidence" value="ECO:0007669"/>
    <property type="project" value="TreeGrafter"/>
</dbReference>
<dbReference type="PANTHER" id="PTHR10996:SF257">
    <property type="entry name" value="GLYOXYLATE REDUCTASE 1"/>
    <property type="match status" value="1"/>
</dbReference>
<dbReference type="Pfam" id="PF02826">
    <property type="entry name" value="2-Hacid_dh_C"/>
    <property type="match status" value="1"/>
</dbReference>
<dbReference type="SUPFAM" id="SSF52283">
    <property type="entry name" value="Formate/glycerate dehydrogenase catalytic domain-like"/>
    <property type="match status" value="1"/>
</dbReference>
<dbReference type="AlphaFoldDB" id="A0A1L0DBX3"/>
<keyword evidence="2 3" id="KW-0560">Oxidoreductase</keyword>
<dbReference type="PROSITE" id="PS00065">
    <property type="entry name" value="D_2_HYDROXYACID_DH_1"/>
    <property type="match status" value="1"/>
</dbReference>
<dbReference type="Gene3D" id="3.40.50.720">
    <property type="entry name" value="NAD(P)-binding Rossmann-like Domain"/>
    <property type="match status" value="2"/>
</dbReference>
<dbReference type="STRING" id="45354.A0A1L0DBX3"/>
<feature type="domain" description="D-isomer specific 2-hydroxyacid dehydrogenase catalytic" evidence="4">
    <location>
        <begin position="8"/>
        <end position="333"/>
    </location>
</feature>
<protein>
    <submittedName>
        <fullName evidence="6">CIC11C00000004139</fullName>
    </submittedName>
</protein>
<dbReference type="CDD" id="cd12168">
    <property type="entry name" value="Mand_dh_like"/>
    <property type="match status" value="1"/>
</dbReference>
<dbReference type="PANTHER" id="PTHR10996">
    <property type="entry name" value="2-HYDROXYACID DEHYDROGENASE-RELATED"/>
    <property type="match status" value="1"/>
</dbReference>
<evidence type="ECO:0000259" key="4">
    <source>
        <dbReference type="Pfam" id="PF00389"/>
    </source>
</evidence>
<name>A0A1L0DBX3_9ASCO</name>
<keyword evidence="7" id="KW-1185">Reference proteome</keyword>
<dbReference type="OrthoDB" id="9991913at2759"/>
<dbReference type="GO" id="GO:0030267">
    <property type="term" value="F:glyoxylate reductase (NADPH) activity"/>
    <property type="evidence" value="ECO:0007669"/>
    <property type="project" value="TreeGrafter"/>
</dbReference>
<comment type="similarity">
    <text evidence="1 3">Belongs to the D-isomer specific 2-hydroxyacid dehydrogenase family.</text>
</comment>
<proteinExistence type="inferred from homology"/>
<gene>
    <name evidence="6" type="ORF">SAMEA4029010_CIC11G00000004139</name>
</gene>
<accession>A0A1L0DBX3</accession>
<dbReference type="InterPro" id="IPR029752">
    <property type="entry name" value="D-isomer_DH_CS1"/>
</dbReference>
<dbReference type="InterPro" id="IPR006140">
    <property type="entry name" value="D-isomer_DH_NAD-bd"/>
</dbReference>
<dbReference type="InterPro" id="IPR029753">
    <property type="entry name" value="D-isomer_DH_CS"/>
</dbReference>
<evidence type="ECO:0000259" key="5">
    <source>
        <dbReference type="Pfam" id="PF02826"/>
    </source>
</evidence>
<dbReference type="SUPFAM" id="SSF51735">
    <property type="entry name" value="NAD(P)-binding Rossmann-fold domains"/>
    <property type="match status" value="1"/>
</dbReference>
<dbReference type="PROSITE" id="PS00671">
    <property type="entry name" value="D_2_HYDROXYACID_DH_3"/>
    <property type="match status" value="1"/>
</dbReference>
<dbReference type="InterPro" id="IPR036291">
    <property type="entry name" value="NAD(P)-bd_dom_sf"/>
</dbReference>
<evidence type="ECO:0000256" key="3">
    <source>
        <dbReference type="RuleBase" id="RU003719"/>
    </source>
</evidence>
<dbReference type="GO" id="GO:0051287">
    <property type="term" value="F:NAD binding"/>
    <property type="evidence" value="ECO:0007669"/>
    <property type="project" value="InterPro"/>
</dbReference>
<evidence type="ECO:0000313" key="6">
    <source>
        <dbReference type="EMBL" id="SGZ49926.1"/>
    </source>
</evidence>
<dbReference type="Proteomes" id="UP000182334">
    <property type="component" value="Chromosome II"/>
</dbReference>
<evidence type="ECO:0000256" key="1">
    <source>
        <dbReference type="ARBA" id="ARBA00005854"/>
    </source>
</evidence>
<dbReference type="InterPro" id="IPR050223">
    <property type="entry name" value="D-isomer_2-hydroxyacid_DH"/>
</dbReference>
<feature type="domain" description="D-isomer specific 2-hydroxyacid dehydrogenase NAD-binding" evidence="5">
    <location>
        <begin position="123"/>
        <end position="302"/>
    </location>
</feature>
<dbReference type="InterPro" id="IPR006139">
    <property type="entry name" value="D-isomer_2_OHA_DH_cat_dom"/>
</dbReference>
<dbReference type="GO" id="GO:0016618">
    <property type="term" value="F:hydroxypyruvate reductase [NAD(P)H] activity"/>
    <property type="evidence" value="ECO:0007669"/>
    <property type="project" value="TreeGrafter"/>
</dbReference>
<evidence type="ECO:0000313" key="7">
    <source>
        <dbReference type="Proteomes" id="UP000182334"/>
    </source>
</evidence>
<organism evidence="6 7">
    <name type="scientific">Sungouiella intermedia</name>
    <dbReference type="NCBI Taxonomy" id="45354"/>
    <lineage>
        <taxon>Eukaryota</taxon>
        <taxon>Fungi</taxon>
        <taxon>Dikarya</taxon>
        <taxon>Ascomycota</taxon>
        <taxon>Saccharomycotina</taxon>
        <taxon>Pichiomycetes</taxon>
        <taxon>Metschnikowiaceae</taxon>
        <taxon>Sungouiella</taxon>
    </lineage>
</organism>
<dbReference type="FunFam" id="3.40.50.720:FF:000026">
    <property type="entry name" value="Glyoxylate/hydroxypyruvate reductase B"/>
    <property type="match status" value="1"/>
</dbReference>
<dbReference type="Pfam" id="PF00389">
    <property type="entry name" value="2-Hacid_dh"/>
    <property type="match status" value="1"/>
</dbReference>
<dbReference type="EMBL" id="LT635757">
    <property type="protein sequence ID" value="SGZ49926.1"/>
    <property type="molecule type" value="Genomic_DNA"/>
</dbReference>
<evidence type="ECO:0000256" key="2">
    <source>
        <dbReference type="ARBA" id="ARBA00023002"/>
    </source>
</evidence>
<dbReference type="PROSITE" id="PS00670">
    <property type="entry name" value="D_2_HYDROXYACID_DH_2"/>
    <property type="match status" value="1"/>
</dbReference>
<reference evidence="6 7" key="1">
    <citation type="submission" date="2016-10" db="EMBL/GenBank/DDBJ databases">
        <authorList>
            <person name="de Groot N.N."/>
        </authorList>
    </citation>
    <scope>NUCLEOTIDE SEQUENCE [LARGE SCALE GENOMIC DNA]</scope>
    <source>
        <strain evidence="6 7">CBS 141442</strain>
    </source>
</reference>